<feature type="transmembrane region" description="Helical" evidence="2">
    <location>
        <begin position="490"/>
        <end position="509"/>
    </location>
</feature>
<sequence length="684" mass="76325">MQGLLGLLWLAPPKEPSAIDNMLGRFADRAQTYDNQLDIALLMVAVLVGALIWRSLRNRPKVLEAVAPDLMKKLDDKQVVSWANRVISAGLVVIALCASINYFYGTRNNGVYVHRWDAFHTVIGVKYHKELGYFDLYKCAYAIDSEGPHHFRATQKIRDLRTRKFVPRDEHIAGNDCKERFTPERLEEFRHDLDEFGTWSSKRQWRILFKDKGFNGTPFYATVCKLLVNPIDVNLDSLKRLAKIDPILMMIAFGFVGWAFGVRKAAITAIFFCVFFPNRFTHMGGSILRFDYIATLLIGFSALKKDKWGLAGAMFAWATMVRVFPAIFAVGVGLKIASDVLVTRQIREEHWKFVGYYAGGLALCFVVSLIGMDGGFDNWRTWYANMKVHNARSASFRVGFKHLFMLDGKMTSNDFGTKQANFVARESYYWAAVALLFAPVVTSVRRLDTISFAALFGVFGFFLLAVATRYYYGVVAILFLVDRKLLSNRFMLIMGVLLFFSAGFDFFYFKLNDSDSLMYNIIVGVELSAVVVLMGSWLLFNPSLLDVGDDPRLPAHVPAGLGVTASPLPLELKKKKKGKKKGKKKPGEEGKKKPEKEKGEPEKPEPEPGAPTDAKPTTEPEAETASDAGALAAEGEDKAREDEDDAASERAPSAAADDESDAASASEAPVDDEVEDEDEDDAKP</sequence>
<feature type="transmembrane region" description="Helical" evidence="2">
    <location>
        <begin position="521"/>
        <end position="540"/>
    </location>
</feature>
<keyword evidence="2" id="KW-0472">Membrane</keyword>
<dbReference type="RefSeq" id="WP_106390500.1">
    <property type="nucleotide sequence ID" value="NZ_PVNK01000061.1"/>
</dbReference>
<feature type="transmembrane region" description="Helical" evidence="2">
    <location>
        <begin position="40"/>
        <end position="56"/>
    </location>
</feature>
<feature type="compositionally biased region" description="Acidic residues" evidence="1">
    <location>
        <begin position="669"/>
        <end position="684"/>
    </location>
</feature>
<accession>A0A2S9YGK3</accession>
<evidence type="ECO:0000256" key="2">
    <source>
        <dbReference type="SAM" id="Phobius"/>
    </source>
</evidence>
<feature type="region of interest" description="Disordered" evidence="1">
    <location>
        <begin position="572"/>
        <end position="684"/>
    </location>
</feature>
<reference evidence="3 4" key="1">
    <citation type="submission" date="2018-03" db="EMBL/GenBank/DDBJ databases">
        <title>Draft Genome Sequences of the Obligatory Marine Myxobacteria Enhygromyxa salina SWB005.</title>
        <authorList>
            <person name="Poehlein A."/>
            <person name="Moghaddam J.A."/>
            <person name="Harms H."/>
            <person name="Alanjari M."/>
            <person name="Koenig G.M."/>
            <person name="Daniel R."/>
            <person name="Schaeberle T.F."/>
        </authorList>
    </citation>
    <scope>NUCLEOTIDE SEQUENCE [LARGE SCALE GENOMIC DNA]</scope>
    <source>
        <strain evidence="3 4">SWB005</strain>
    </source>
</reference>
<keyword evidence="2" id="KW-1133">Transmembrane helix</keyword>
<feature type="transmembrane region" description="Helical" evidence="2">
    <location>
        <begin position="354"/>
        <end position="372"/>
    </location>
</feature>
<dbReference type="OrthoDB" id="5479696at2"/>
<feature type="transmembrane region" description="Helical" evidence="2">
    <location>
        <begin position="287"/>
        <end position="303"/>
    </location>
</feature>
<feature type="transmembrane region" description="Helical" evidence="2">
    <location>
        <begin position="427"/>
        <end position="444"/>
    </location>
</feature>
<dbReference type="EMBL" id="PVNK01000061">
    <property type="protein sequence ID" value="PRQ04136.1"/>
    <property type="molecule type" value="Genomic_DNA"/>
</dbReference>
<name>A0A2S9YGK3_9BACT</name>
<evidence type="ECO:0000256" key="1">
    <source>
        <dbReference type="SAM" id="MobiDB-lite"/>
    </source>
</evidence>
<feature type="transmembrane region" description="Helical" evidence="2">
    <location>
        <begin position="247"/>
        <end position="275"/>
    </location>
</feature>
<keyword evidence="2" id="KW-0812">Transmembrane</keyword>
<feature type="transmembrane region" description="Helical" evidence="2">
    <location>
        <begin position="82"/>
        <end position="104"/>
    </location>
</feature>
<dbReference type="Proteomes" id="UP000237968">
    <property type="component" value="Unassembled WGS sequence"/>
</dbReference>
<comment type="caution">
    <text evidence="3">The sequence shown here is derived from an EMBL/GenBank/DDBJ whole genome shotgun (WGS) entry which is preliminary data.</text>
</comment>
<feature type="transmembrane region" description="Helical" evidence="2">
    <location>
        <begin position="323"/>
        <end position="342"/>
    </location>
</feature>
<feature type="compositionally biased region" description="Basic residues" evidence="1">
    <location>
        <begin position="573"/>
        <end position="584"/>
    </location>
</feature>
<feature type="transmembrane region" description="Helical" evidence="2">
    <location>
        <begin position="451"/>
        <end position="470"/>
    </location>
</feature>
<feature type="compositionally biased region" description="Basic and acidic residues" evidence="1">
    <location>
        <begin position="585"/>
        <end position="606"/>
    </location>
</feature>
<keyword evidence="4" id="KW-1185">Reference proteome</keyword>
<organism evidence="3 4">
    <name type="scientific">Enhygromyxa salina</name>
    <dbReference type="NCBI Taxonomy" id="215803"/>
    <lineage>
        <taxon>Bacteria</taxon>
        <taxon>Pseudomonadati</taxon>
        <taxon>Myxococcota</taxon>
        <taxon>Polyangia</taxon>
        <taxon>Nannocystales</taxon>
        <taxon>Nannocystaceae</taxon>
        <taxon>Enhygromyxa</taxon>
    </lineage>
</organism>
<evidence type="ECO:0000313" key="4">
    <source>
        <dbReference type="Proteomes" id="UP000237968"/>
    </source>
</evidence>
<evidence type="ECO:0000313" key="3">
    <source>
        <dbReference type="EMBL" id="PRQ04136.1"/>
    </source>
</evidence>
<protein>
    <submittedName>
        <fullName evidence="3">Uncharacterized protein</fullName>
    </submittedName>
</protein>
<dbReference type="AlphaFoldDB" id="A0A2S9YGK3"/>
<proteinExistence type="predicted"/>
<gene>
    <name evidence="3" type="ORF">ENSA5_10620</name>
</gene>